<name>A0A517VJE8_9PLAN</name>
<keyword evidence="1" id="KW-0812">Transmembrane</keyword>
<evidence type="ECO:0000313" key="2">
    <source>
        <dbReference type="EMBL" id="QDT93136.1"/>
    </source>
</evidence>
<dbReference type="Proteomes" id="UP000316855">
    <property type="component" value="Chromosome"/>
</dbReference>
<feature type="transmembrane region" description="Helical" evidence="1">
    <location>
        <begin position="77"/>
        <end position="95"/>
    </location>
</feature>
<evidence type="ECO:0000313" key="3">
    <source>
        <dbReference type="Proteomes" id="UP000316855"/>
    </source>
</evidence>
<protein>
    <submittedName>
        <fullName evidence="2">Uncharacterized protein</fullName>
    </submittedName>
</protein>
<dbReference type="AlphaFoldDB" id="A0A517VJE8"/>
<gene>
    <name evidence="2" type="ORF">Pan161_48110</name>
</gene>
<sequence length="109" mass="12112">MACLKLVEICAKSIPQTAATRQVIVTITPSSNLINFDLLMGTTPEVTCVFHDSNQCWSGMIFNESTGKIIQHSLNTCYLNIIAIPLALPIFTYLVDLQQEFFTILVPFS</sequence>
<keyword evidence="1" id="KW-1133">Transmembrane helix</keyword>
<keyword evidence="1" id="KW-0472">Membrane</keyword>
<dbReference type="KEGG" id="gax:Pan161_48110"/>
<evidence type="ECO:0000256" key="1">
    <source>
        <dbReference type="SAM" id="Phobius"/>
    </source>
</evidence>
<dbReference type="EMBL" id="CP036343">
    <property type="protein sequence ID" value="QDT93136.1"/>
    <property type="molecule type" value="Genomic_DNA"/>
</dbReference>
<proteinExistence type="predicted"/>
<organism evidence="2 3">
    <name type="scientific">Gimesia algae</name>
    <dbReference type="NCBI Taxonomy" id="2527971"/>
    <lineage>
        <taxon>Bacteria</taxon>
        <taxon>Pseudomonadati</taxon>
        <taxon>Planctomycetota</taxon>
        <taxon>Planctomycetia</taxon>
        <taxon>Planctomycetales</taxon>
        <taxon>Planctomycetaceae</taxon>
        <taxon>Gimesia</taxon>
    </lineage>
</organism>
<accession>A0A517VJE8</accession>
<reference evidence="2 3" key="1">
    <citation type="submission" date="2019-02" db="EMBL/GenBank/DDBJ databases">
        <title>Deep-cultivation of Planctomycetes and their phenomic and genomic characterization uncovers novel biology.</title>
        <authorList>
            <person name="Wiegand S."/>
            <person name="Jogler M."/>
            <person name="Boedeker C."/>
            <person name="Pinto D."/>
            <person name="Vollmers J."/>
            <person name="Rivas-Marin E."/>
            <person name="Kohn T."/>
            <person name="Peeters S.H."/>
            <person name="Heuer A."/>
            <person name="Rast P."/>
            <person name="Oberbeckmann S."/>
            <person name="Bunk B."/>
            <person name="Jeske O."/>
            <person name="Meyerdierks A."/>
            <person name="Storesund J.E."/>
            <person name="Kallscheuer N."/>
            <person name="Luecker S."/>
            <person name="Lage O.M."/>
            <person name="Pohl T."/>
            <person name="Merkel B.J."/>
            <person name="Hornburger P."/>
            <person name="Mueller R.-W."/>
            <person name="Bruemmer F."/>
            <person name="Labrenz M."/>
            <person name="Spormann A.M."/>
            <person name="Op den Camp H."/>
            <person name="Overmann J."/>
            <person name="Amann R."/>
            <person name="Jetten M.S.M."/>
            <person name="Mascher T."/>
            <person name="Medema M.H."/>
            <person name="Devos D.P."/>
            <person name="Kaster A.-K."/>
            <person name="Ovreas L."/>
            <person name="Rohde M."/>
            <person name="Galperin M.Y."/>
            <person name="Jogler C."/>
        </authorList>
    </citation>
    <scope>NUCLEOTIDE SEQUENCE [LARGE SCALE GENOMIC DNA]</scope>
    <source>
        <strain evidence="2 3">Pan161</strain>
    </source>
</reference>
<keyword evidence="3" id="KW-1185">Reference proteome</keyword>